<evidence type="ECO:0000256" key="4">
    <source>
        <dbReference type="ARBA" id="ARBA00022519"/>
    </source>
</evidence>
<comment type="subcellular location">
    <subcellularLocation>
        <location evidence="1 9">Cell inner membrane</location>
        <topology evidence="1 9">Multi-pass membrane protein</topology>
    </subcellularLocation>
</comment>
<accession>A0A5P3A6X6</accession>
<feature type="transmembrane region" description="Helical" evidence="9">
    <location>
        <begin position="105"/>
        <end position="131"/>
    </location>
</feature>
<dbReference type="InterPro" id="IPR007387">
    <property type="entry name" value="TRAP_DctQ"/>
</dbReference>
<comment type="subunit">
    <text evidence="9">The complex comprises the extracytoplasmic solute receptor protein and the two transmembrane proteins.</text>
</comment>
<evidence type="ECO:0000256" key="7">
    <source>
        <dbReference type="ARBA" id="ARBA00023136"/>
    </source>
</evidence>
<keyword evidence="2 9" id="KW-0813">Transport</keyword>
<keyword evidence="4 9" id="KW-0997">Cell inner membrane</keyword>
<feature type="transmembrane region" description="Helical" evidence="9">
    <location>
        <begin position="65"/>
        <end position="85"/>
    </location>
</feature>
<evidence type="ECO:0000256" key="8">
    <source>
        <dbReference type="ARBA" id="ARBA00038436"/>
    </source>
</evidence>
<feature type="transmembrane region" description="Helical" evidence="9">
    <location>
        <begin position="151"/>
        <end position="170"/>
    </location>
</feature>
<proteinExistence type="inferred from homology"/>
<dbReference type="AlphaFoldDB" id="A0A5P3A6X6"/>
<evidence type="ECO:0000313" key="12">
    <source>
        <dbReference type="Proteomes" id="UP000325785"/>
    </source>
</evidence>
<evidence type="ECO:0000259" key="10">
    <source>
        <dbReference type="Pfam" id="PF04290"/>
    </source>
</evidence>
<evidence type="ECO:0000256" key="6">
    <source>
        <dbReference type="ARBA" id="ARBA00022989"/>
    </source>
</evidence>
<protein>
    <recommendedName>
        <fullName evidence="9">TRAP transporter small permease protein</fullName>
    </recommendedName>
</protein>
<dbReference type="GO" id="GO:0022857">
    <property type="term" value="F:transmembrane transporter activity"/>
    <property type="evidence" value="ECO:0007669"/>
    <property type="project" value="UniProtKB-UniRule"/>
</dbReference>
<evidence type="ECO:0000256" key="1">
    <source>
        <dbReference type="ARBA" id="ARBA00004429"/>
    </source>
</evidence>
<dbReference type="PANTHER" id="PTHR35011">
    <property type="entry name" value="2,3-DIKETO-L-GULONATE TRAP TRANSPORTER SMALL PERMEASE PROTEIN YIAM"/>
    <property type="match status" value="1"/>
</dbReference>
<organism evidence="11 12">
    <name type="scientific">Roseovarius indicus</name>
    <dbReference type="NCBI Taxonomy" id="540747"/>
    <lineage>
        <taxon>Bacteria</taxon>
        <taxon>Pseudomonadati</taxon>
        <taxon>Pseudomonadota</taxon>
        <taxon>Alphaproteobacteria</taxon>
        <taxon>Rhodobacterales</taxon>
        <taxon>Roseobacteraceae</taxon>
        <taxon>Roseovarius</taxon>
    </lineage>
</organism>
<evidence type="ECO:0000313" key="11">
    <source>
        <dbReference type="EMBL" id="QEW25162.1"/>
    </source>
</evidence>
<dbReference type="Pfam" id="PF04290">
    <property type="entry name" value="DctQ"/>
    <property type="match status" value="1"/>
</dbReference>
<dbReference type="Proteomes" id="UP000325785">
    <property type="component" value="Chromosome"/>
</dbReference>
<feature type="transmembrane region" description="Helical" evidence="9">
    <location>
        <begin position="24"/>
        <end position="45"/>
    </location>
</feature>
<keyword evidence="6 9" id="KW-1133">Transmembrane helix</keyword>
<evidence type="ECO:0000256" key="9">
    <source>
        <dbReference type="RuleBase" id="RU369079"/>
    </source>
</evidence>
<keyword evidence="3" id="KW-1003">Cell membrane</keyword>
<dbReference type="RefSeq" id="WP_057819627.1">
    <property type="nucleotide sequence ID" value="NZ_CP031598.1"/>
</dbReference>
<keyword evidence="5 9" id="KW-0812">Transmembrane</keyword>
<dbReference type="GO" id="GO:0005886">
    <property type="term" value="C:plasma membrane"/>
    <property type="evidence" value="ECO:0007669"/>
    <property type="project" value="UniProtKB-SubCell"/>
</dbReference>
<dbReference type="PANTHER" id="PTHR35011:SF10">
    <property type="entry name" value="TRAP TRANSPORTER SMALL PERMEASE PROTEIN"/>
    <property type="match status" value="1"/>
</dbReference>
<dbReference type="InterPro" id="IPR055348">
    <property type="entry name" value="DctQ"/>
</dbReference>
<dbReference type="KEGG" id="rid:RIdsm_00947"/>
<feature type="domain" description="Tripartite ATP-independent periplasmic transporters DctQ component" evidence="10">
    <location>
        <begin position="39"/>
        <end position="166"/>
    </location>
</feature>
<comment type="function">
    <text evidence="9">Part of the tripartite ATP-independent periplasmic (TRAP) transport system.</text>
</comment>
<evidence type="ECO:0000256" key="5">
    <source>
        <dbReference type="ARBA" id="ARBA00022692"/>
    </source>
</evidence>
<comment type="similarity">
    <text evidence="8 9">Belongs to the TRAP transporter small permease family.</text>
</comment>
<dbReference type="EMBL" id="CP031598">
    <property type="protein sequence ID" value="QEW25162.1"/>
    <property type="molecule type" value="Genomic_DNA"/>
</dbReference>
<evidence type="ECO:0000256" key="2">
    <source>
        <dbReference type="ARBA" id="ARBA00022448"/>
    </source>
</evidence>
<name>A0A5P3A6X6_9RHOB</name>
<evidence type="ECO:0000256" key="3">
    <source>
        <dbReference type="ARBA" id="ARBA00022475"/>
    </source>
</evidence>
<keyword evidence="7 9" id="KW-0472">Membrane</keyword>
<dbReference type="GO" id="GO:0015740">
    <property type="term" value="P:C4-dicarboxylate transport"/>
    <property type="evidence" value="ECO:0007669"/>
    <property type="project" value="TreeGrafter"/>
</dbReference>
<reference evidence="11 12" key="1">
    <citation type="submission" date="2018-08" db="EMBL/GenBank/DDBJ databases">
        <title>Genetic Globetrotter - A new plasmid hitch-hiking vast phylogenetic and geographic distances.</title>
        <authorList>
            <person name="Vollmers J."/>
            <person name="Petersen J."/>
        </authorList>
    </citation>
    <scope>NUCLEOTIDE SEQUENCE [LARGE SCALE GENOMIC DNA]</scope>
    <source>
        <strain evidence="11 12">DSM 26383</strain>
    </source>
</reference>
<gene>
    <name evidence="11" type="ORF">RIdsm_00947</name>
</gene>
<sequence length="190" mass="19972">MADPDRHNGIGGAVWYVETALDRLYRFCGALAAVAVVLIAVFVGASVVTRLMGVYVGGLTEGAGYAMAAAGSLGCAYAFGAGAHIRVDLGLNACPPGLRRRLDQFATAAASVAVCFLAFYFLRMVRISWIYGDISDGSDGLPLWLPQLPAAIGLVVFAIALVHAALHYALTGESRIRDNDEALLVEPGKE</sequence>
<dbReference type="OrthoDB" id="9797534at2"/>